<evidence type="ECO:0000313" key="3">
    <source>
        <dbReference type="EMBL" id="CAD8178509.1"/>
    </source>
</evidence>
<feature type="coiled-coil region" evidence="1">
    <location>
        <begin position="124"/>
        <end position="183"/>
    </location>
</feature>
<feature type="compositionally biased region" description="Low complexity" evidence="2">
    <location>
        <begin position="1"/>
        <end position="16"/>
    </location>
</feature>
<feature type="region of interest" description="Disordered" evidence="2">
    <location>
        <begin position="1"/>
        <end position="26"/>
    </location>
</feature>
<evidence type="ECO:0000313" key="4">
    <source>
        <dbReference type="Proteomes" id="UP000683925"/>
    </source>
</evidence>
<feature type="compositionally biased region" description="Acidic residues" evidence="2">
    <location>
        <begin position="17"/>
        <end position="26"/>
    </location>
</feature>
<comment type="caution">
    <text evidence="3">The sequence shown here is derived from an EMBL/GenBank/DDBJ whole genome shotgun (WGS) entry which is preliminary data.</text>
</comment>
<organism evidence="3 4">
    <name type="scientific">Paramecium octaurelia</name>
    <dbReference type="NCBI Taxonomy" id="43137"/>
    <lineage>
        <taxon>Eukaryota</taxon>
        <taxon>Sar</taxon>
        <taxon>Alveolata</taxon>
        <taxon>Ciliophora</taxon>
        <taxon>Intramacronucleata</taxon>
        <taxon>Oligohymenophorea</taxon>
        <taxon>Peniculida</taxon>
        <taxon>Parameciidae</taxon>
        <taxon>Paramecium</taxon>
    </lineage>
</organism>
<sequence length="418" mass="49258">MMNNSEIQNEQQSENNEYGELEEDSDSLQNRLLLNNIPTPSRTESNFQTSTNKTIQRKSIQQLNQFNNEKQFKLESKDQDAQLNDLDLKKQTQMSYNSSKSSKTLTSMKISLLQASLIAKDQLILNLQEEVKLLKKQQIEKDQQITQLQRNYEIKLQQMNDRITDLERIIKEKDNDIEQFKNGNNTLNLQDLSVITNKQNDPKKQKLNDLQQNDIQAYRQNADLYLNNNFWLISTEKKLQGNNPICNYQPKDVVDPKQSQFYSQQQKIIDKSYWAKQNIESAKQVKHNSNMLLPKLAEMNSQINLQQPKYYHNNLRSQSLQQNNYKSYSSLSQPYINKDLIPYDPDDFLADQEIKQIFTIQSPVKKESLDWDSQPSNKYMITYNHNLSQAKLDYNDKVQISQNHINQRKHNQHKISNK</sequence>
<name>A0A8S1VRY6_PAROT</name>
<gene>
    <name evidence="3" type="ORF">POCTA_138.1.T0710094</name>
</gene>
<evidence type="ECO:0000256" key="1">
    <source>
        <dbReference type="SAM" id="Coils"/>
    </source>
</evidence>
<keyword evidence="4" id="KW-1185">Reference proteome</keyword>
<protein>
    <submittedName>
        <fullName evidence="3">Uncharacterized protein</fullName>
    </submittedName>
</protein>
<dbReference type="OMA" id="QMNDRIT"/>
<dbReference type="AlphaFoldDB" id="A0A8S1VRY6"/>
<dbReference type="EMBL" id="CAJJDP010000070">
    <property type="protein sequence ID" value="CAD8178509.1"/>
    <property type="molecule type" value="Genomic_DNA"/>
</dbReference>
<evidence type="ECO:0000256" key="2">
    <source>
        <dbReference type="SAM" id="MobiDB-lite"/>
    </source>
</evidence>
<dbReference type="OrthoDB" id="303502at2759"/>
<keyword evidence="1" id="KW-0175">Coiled coil</keyword>
<reference evidence="3" key="1">
    <citation type="submission" date="2021-01" db="EMBL/GenBank/DDBJ databases">
        <authorList>
            <consortium name="Genoscope - CEA"/>
            <person name="William W."/>
        </authorList>
    </citation>
    <scope>NUCLEOTIDE SEQUENCE</scope>
</reference>
<accession>A0A8S1VRY6</accession>
<dbReference type="Proteomes" id="UP000683925">
    <property type="component" value="Unassembled WGS sequence"/>
</dbReference>
<proteinExistence type="predicted"/>